<sequence>MSQISPPSPPSTPRVDYGEAARRHHHDAEMLFTAGRRGNADHLYGIAAECALLGILRTSPTAAGLFNADGALKDRERRKHIDVLWTQFCKEAAGFRLGTAVGRLKEAYPAKAQPSKSQYRAGQPGPANPFQGWSVEQRYLSEAAMATEVTDEILEKHRAAAKRCLTLLDELRPARSAGAPQ</sequence>
<gene>
    <name evidence="2" type="ORF">CAP_2640</name>
</gene>
<evidence type="ECO:0000256" key="1">
    <source>
        <dbReference type="SAM" id="MobiDB-lite"/>
    </source>
</evidence>
<comment type="caution">
    <text evidence="2">The sequence shown here is derived from an EMBL/GenBank/DDBJ whole genome shotgun (WGS) entry which is preliminary data.</text>
</comment>
<dbReference type="Proteomes" id="UP000019678">
    <property type="component" value="Unassembled WGS sequence"/>
</dbReference>
<dbReference type="EMBL" id="ASRX01000002">
    <property type="protein sequence ID" value="EYF08779.1"/>
    <property type="molecule type" value="Genomic_DNA"/>
</dbReference>
<feature type="region of interest" description="Disordered" evidence="1">
    <location>
        <begin position="1"/>
        <end position="21"/>
    </location>
</feature>
<evidence type="ECO:0000313" key="2">
    <source>
        <dbReference type="EMBL" id="EYF08779.1"/>
    </source>
</evidence>
<proteinExistence type="predicted"/>
<dbReference type="eggNOG" id="ENOG5032V02">
    <property type="taxonomic scope" value="Bacteria"/>
</dbReference>
<dbReference type="STRING" id="1192034.CAP_2640"/>
<name>A0A017THQ0_9BACT</name>
<dbReference type="AlphaFoldDB" id="A0A017THQ0"/>
<keyword evidence="3" id="KW-1185">Reference proteome</keyword>
<dbReference type="RefSeq" id="WP_156040378.1">
    <property type="nucleotide sequence ID" value="NZ_ASRX01000002.1"/>
</dbReference>
<organism evidence="2 3">
    <name type="scientific">Chondromyces apiculatus DSM 436</name>
    <dbReference type="NCBI Taxonomy" id="1192034"/>
    <lineage>
        <taxon>Bacteria</taxon>
        <taxon>Pseudomonadati</taxon>
        <taxon>Myxococcota</taxon>
        <taxon>Polyangia</taxon>
        <taxon>Polyangiales</taxon>
        <taxon>Polyangiaceae</taxon>
        <taxon>Chondromyces</taxon>
    </lineage>
</organism>
<protein>
    <submittedName>
        <fullName evidence="2">Uncharacterized protein</fullName>
    </submittedName>
</protein>
<feature type="compositionally biased region" description="Pro residues" evidence="1">
    <location>
        <begin position="1"/>
        <end position="12"/>
    </location>
</feature>
<evidence type="ECO:0000313" key="3">
    <source>
        <dbReference type="Proteomes" id="UP000019678"/>
    </source>
</evidence>
<dbReference type="OrthoDB" id="7305014at2"/>
<accession>A0A017THQ0</accession>
<reference evidence="2 3" key="1">
    <citation type="submission" date="2013-05" db="EMBL/GenBank/DDBJ databases">
        <title>Genome assembly of Chondromyces apiculatus DSM 436.</title>
        <authorList>
            <person name="Sharma G."/>
            <person name="Khatri I."/>
            <person name="Kaur C."/>
            <person name="Mayilraj S."/>
            <person name="Subramanian S."/>
        </authorList>
    </citation>
    <scope>NUCLEOTIDE SEQUENCE [LARGE SCALE GENOMIC DNA]</scope>
    <source>
        <strain evidence="2 3">DSM 436</strain>
    </source>
</reference>